<dbReference type="InterPro" id="IPR004839">
    <property type="entry name" value="Aminotransferase_I/II_large"/>
</dbReference>
<dbReference type="CDD" id="cd00609">
    <property type="entry name" value="AAT_like"/>
    <property type="match status" value="1"/>
</dbReference>
<dbReference type="GO" id="GO:0030170">
    <property type="term" value="F:pyridoxal phosphate binding"/>
    <property type="evidence" value="ECO:0007669"/>
    <property type="project" value="InterPro"/>
</dbReference>
<accession>A0A1W4WAJ6</accession>
<dbReference type="AlphaFoldDB" id="A0A1W4WAJ6"/>
<keyword evidence="8" id="KW-1185">Reference proteome</keyword>
<dbReference type="RefSeq" id="XP_018321016.1">
    <property type="nucleotide sequence ID" value="XM_018465514.1"/>
</dbReference>
<dbReference type="Pfam" id="PF00155">
    <property type="entry name" value="Aminotran_1_2"/>
    <property type="match status" value="1"/>
</dbReference>
<evidence type="ECO:0000256" key="6">
    <source>
        <dbReference type="ARBA" id="ARBA00022898"/>
    </source>
</evidence>
<organism evidence="8 9">
    <name type="scientific">Agrilus planipennis</name>
    <name type="common">Emerald ash borer</name>
    <name type="synonym">Agrilus marcopoli</name>
    <dbReference type="NCBI Taxonomy" id="224129"/>
    <lineage>
        <taxon>Eukaryota</taxon>
        <taxon>Metazoa</taxon>
        <taxon>Ecdysozoa</taxon>
        <taxon>Arthropoda</taxon>
        <taxon>Hexapoda</taxon>
        <taxon>Insecta</taxon>
        <taxon>Pterygota</taxon>
        <taxon>Neoptera</taxon>
        <taxon>Endopterygota</taxon>
        <taxon>Coleoptera</taxon>
        <taxon>Polyphaga</taxon>
        <taxon>Elateriformia</taxon>
        <taxon>Buprestoidea</taxon>
        <taxon>Buprestidae</taxon>
        <taxon>Agrilinae</taxon>
        <taxon>Agrilus</taxon>
    </lineage>
</organism>
<evidence type="ECO:0000313" key="9">
    <source>
        <dbReference type="RefSeq" id="XP_018321016.1"/>
    </source>
</evidence>
<dbReference type="InterPro" id="IPR015421">
    <property type="entry name" value="PyrdxlP-dep_Trfase_major"/>
</dbReference>
<keyword evidence="4" id="KW-0032">Aminotransferase</keyword>
<keyword evidence="5" id="KW-0808">Transferase</keyword>
<evidence type="ECO:0000256" key="3">
    <source>
        <dbReference type="ARBA" id="ARBA00011738"/>
    </source>
</evidence>
<feature type="domain" description="Aminotransferase class I/classII large" evidence="7">
    <location>
        <begin position="71"/>
        <end position="413"/>
    </location>
</feature>
<comment type="similarity">
    <text evidence="2">Belongs to the class-I pyridoxal-phosphate-dependent aminotransferase family.</text>
</comment>
<gene>
    <name evidence="9" type="primary">LOC108734116</name>
</gene>
<dbReference type="InterPro" id="IPR015424">
    <property type="entry name" value="PyrdxlP-dep_Trfase"/>
</dbReference>
<dbReference type="KEGG" id="apln:108734116"/>
<proteinExistence type="inferred from homology"/>
<evidence type="ECO:0000256" key="1">
    <source>
        <dbReference type="ARBA" id="ARBA00001933"/>
    </source>
</evidence>
<sequence>METTMDYRNFIKPFSGRRRPNITRELTKLNYNAPKEAISLAEGMPNEATFPFEKITVQLKDGSNFTLRGPQLGSALQYLPTRGYPPLVKTLSEFTYYVHQPPNWEARELIVTNGSQDGLSKCIEMMLEEGDPILVQNPLYAGIEGILKPFKASLIPVPQDQNGIIPIMLKNALEDWKKRCTADKELKMPKLIYLNPTGSNPCGATIPLERRKEIYKICCDYNIIILEDNAYYFIHFNGPSPPSFLSLDTEGRVLHFDSFSKVLSSGLRLGWVTGPSVLIQNLELHIQSAHLHSSTLSQVMVQNLLKTWGFEKLIAHFGTVCSFYKIRRDCTVAAMERHLKGLCDWVVPSGGMFVWIKVRGVGDVYDMLLNRGVKNKHVTFVPGHAFMADPNQACNYIRAAFSKASPKQIDKAMSLLAELIREEKVLLQRKLSNCT</sequence>
<dbReference type="InterPro" id="IPR050859">
    <property type="entry name" value="Class-I_PLP-dep_aminotransf"/>
</dbReference>
<dbReference type="Proteomes" id="UP000192223">
    <property type="component" value="Unplaced"/>
</dbReference>
<comment type="subunit">
    <text evidence="3">Homodimer.</text>
</comment>
<evidence type="ECO:0000256" key="5">
    <source>
        <dbReference type="ARBA" id="ARBA00022679"/>
    </source>
</evidence>
<evidence type="ECO:0000313" key="8">
    <source>
        <dbReference type="Proteomes" id="UP000192223"/>
    </source>
</evidence>
<dbReference type="FunFam" id="3.40.640.10:FF:000053">
    <property type="entry name" value="Aminotransferase, class I"/>
    <property type="match status" value="1"/>
</dbReference>
<dbReference type="Gene3D" id="3.90.1150.10">
    <property type="entry name" value="Aspartate Aminotransferase, domain 1"/>
    <property type="match status" value="1"/>
</dbReference>
<dbReference type="STRING" id="224129.A0A1W4WAJ6"/>
<keyword evidence="6" id="KW-0663">Pyridoxal phosphate</keyword>
<dbReference type="Gene3D" id="3.40.640.10">
    <property type="entry name" value="Type I PLP-dependent aspartate aminotransferase-like (Major domain)"/>
    <property type="match status" value="1"/>
</dbReference>
<dbReference type="SUPFAM" id="SSF53383">
    <property type="entry name" value="PLP-dependent transferases"/>
    <property type="match status" value="1"/>
</dbReference>
<comment type="cofactor">
    <cofactor evidence="1">
        <name>pyridoxal 5'-phosphate</name>
        <dbReference type="ChEBI" id="CHEBI:597326"/>
    </cofactor>
</comment>
<dbReference type="GO" id="GO:1901605">
    <property type="term" value="P:alpha-amino acid metabolic process"/>
    <property type="evidence" value="ECO:0007669"/>
    <property type="project" value="TreeGrafter"/>
</dbReference>
<evidence type="ECO:0000256" key="2">
    <source>
        <dbReference type="ARBA" id="ARBA00007441"/>
    </source>
</evidence>
<dbReference type="FunCoup" id="A0A1W4WAJ6">
    <property type="interactions" value="16"/>
</dbReference>
<dbReference type="InterPro" id="IPR015422">
    <property type="entry name" value="PyrdxlP-dep_Trfase_small"/>
</dbReference>
<dbReference type="PANTHER" id="PTHR42790">
    <property type="entry name" value="AMINOTRANSFERASE"/>
    <property type="match status" value="1"/>
</dbReference>
<dbReference type="FunFam" id="3.90.1150.10:FF:000166">
    <property type="entry name" value="Kynurenine/alpha-aminoadipate aminotransferase, mitochondrial"/>
    <property type="match status" value="1"/>
</dbReference>
<protein>
    <submittedName>
        <fullName evidence="9">Kynurenine/alpha-aminoadipate aminotransferase, mitochondrial-like</fullName>
    </submittedName>
</protein>
<dbReference type="GeneID" id="108734116"/>
<evidence type="ECO:0000256" key="4">
    <source>
        <dbReference type="ARBA" id="ARBA00022576"/>
    </source>
</evidence>
<name>A0A1W4WAJ6_AGRPL</name>
<reference evidence="9" key="1">
    <citation type="submission" date="2025-08" db="UniProtKB">
        <authorList>
            <consortium name="RefSeq"/>
        </authorList>
    </citation>
    <scope>IDENTIFICATION</scope>
    <source>
        <tissue evidence="9">Entire body</tissue>
    </source>
</reference>
<dbReference type="GO" id="GO:0016212">
    <property type="term" value="F:kynurenine-oxoglutarate transaminase activity"/>
    <property type="evidence" value="ECO:0007669"/>
    <property type="project" value="TreeGrafter"/>
</dbReference>
<dbReference type="OrthoDB" id="691673at2759"/>
<dbReference type="InParanoid" id="A0A1W4WAJ6"/>
<dbReference type="PANTHER" id="PTHR42790:SF19">
    <property type="entry name" value="KYNURENINE_ALPHA-AMINOADIPATE AMINOTRANSFERASE, MITOCHONDRIAL"/>
    <property type="match status" value="1"/>
</dbReference>
<evidence type="ECO:0000259" key="7">
    <source>
        <dbReference type="Pfam" id="PF00155"/>
    </source>
</evidence>